<protein>
    <submittedName>
        <fullName evidence="1">Uncharacterized protein</fullName>
    </submittedName>
</protein>
<dbReference type="EMBL" id="LAZR01012423">
    <property type="protein sequence ID" value="KKM26911.1"/>
    <property type="molecule type" value="Genomic_DNA"/>
</dbReference>
<gene>
    <name evidence="1" type="ORF">LCGC14_1580030</name>
</gene>
<sequence length="152" mass="18177">MVENDEKFSWTVKLDWLKILSMLKLESISQISEIKKGKAIRRITKNHGDQTLAEYEPEHLDKLIVNELKELMKKELLLNTRKQERIETEIRNKIIPMRKGGIIRLDPRDFKNFKGDPKEMMKYFYKKLLGEDDDDQDDDKDNINEDNKGYYI</sequence>
<name>A0A0F9IH54_9ZZZZ</name>
<evidence type="ECO:0000313" key="1">
    <source>
        <dbReference type="EMBL" id="KKM26911.1"/>
    </source>
</evidence>
<reference evidence="1" key="1">
    <citation type="journal article" date="2015" name="Nature">
        <title>Complex archaea that bridge the gap between prokaryotes and eukaryotes.</title>
        <authorList>
            <person name="Spang A."/>
            <person name="Saw J.H."/>
            <person name="Jorgensen S.L."/>
            <person name="Zaremba-Niedzwiedzka K."/>
            <person name="Martijn J."/>
            <person name="Lind A.E."/>
            <person name="van Eijk R."/>
            <person name="Schleper C."/>
            <person name="Guy L."/>
            <person name="Ettema T.J."/>
        </authorList>
    </citation>
    <scope>NUCLEOTIDE SEQUENCE</scope>
</reference>
<comment type="caution">
    <text evidence="1">The sequence shown here is derived from an EMBL/GenBank/DDBJ whole genome shotgun (WGS) entry which is preliminary data.</text>
</comment>
<organism evidence="1">
    <name type="scientific">marine sediment metagenome</name>
    <dbReference type="NCBI Taxonomy" id="412755"/>
    <lineage>
        <taxon>unclassified sequences</taxon>
        <taxon>metagenomes</taxon>
        <taxon>ecological metagenomes</taxon>
    </lineage>
</organism>
<dbReference type="AlphaFoldDB" id="A0A0F9IH54"/>
<proteinExistence type="predicted"/>
<accession>A0A0F9IH54</accession>